<dbReference type="InterPro" id="IPR049326">
    <property type="entry name" value="Rhodopsin_dom_fungi"/>
</dbReference>
<comment type="subcellular location">
    <subcellularLocation>
        <location evidence="1">Membrane</location>
        <topology evidence="1">Multi-pass membrane protein</topology>
    </subcellularLocation>
</comment>
<accession>A0A6A7A6M6</accession>
<evidence type="ECO:0000313" key="10">
    <source>
        <dbReference type="Proteomes" id="UP000799424"/>
    </source>
</evidence>
<sequence>MTADVWLLLTALMICIGHCTLVIYGAFDGGLGWSMLELQGEKVFTFRKVIWASQILWAASITFVRLGLLHFYKRVFPTPKFKLAANIVFGFTICWCLTSIIGTLAAYRVYSFEVPIDYDQWLLANSLLNLAQDVATLCLPLPVIKNLHISTRRKFMVGGIFCLGFFTVIASIVRTAYFKRLGGETPLQHTFSATVVYCTIWSVIEPCNSLIAACLPGCAPLLRKENRGLPTVIRSMFSFASLRSAGSNRSARSDPQKSKIGETKGNATTPDDRSDSYRLIQLQRMQA</sequence>
<evidence type="ECO:0000256" key="7">
    <source>
        <dbReference type="SAM" id="Phobius"/>
    </source>
</evidence>
<name>A0A6A7A6M6_9PLEO</name>
<evidence type="ECO:0000259" key="8">
    <source>
        <dbReference type="Pfam" id="PF20684"/>
    </source>
</evidence>
<dbReference type="PANTHER" id="PTHR33048">
    <property type="entry name" value="PTH11-LIKE INTEGRAL MEMBRANE PROTEIN (AFU_ORTHOLOGUE AFUA_5G11245)"/>
    <property type="match status" value="1"/>
</dbReference>
<evidence type="ECO:0000256" key="4">
    <source>
        <dbReference type="ARBA" id="ARBA00023136"/>
    </source>
</evidence>
<dbReference type="InterPro" id="IPR052337">
    <property type="entry name" value="SAT4-like"/>
</dbReference>
<dbReference type="EMBL" id="MU006222">
    <property type="protein sequence ID" value="KAF2828337.1"/>
    <property type="molecule type" value="Genomic_DNA"/>
</dbReference>
<keyword evidence="3 7" id="KW-1133">Transmembrane helix</keyword>
<feature type="domain" description="Rhodopsin" evidence="8">
    <location>
        <begin position="2"/>
        <end position="224"/>
    </location>
</feature>
<dbReference type="Pfam" id="PF20684">
    <property type="entry name" value="Fung_rhodopsin"/>
    <property type="match status" value="1"/>
</dbReference>
<evidence type="ECO:0000256" key="5">
    <source>
        <dbReference type="ARBA" id="ARBA00038359"/>
    </source>
</evidence>
<protein>
    <recommendedName>
        <fullName evidence="8">Rhodopsin domain-containing protein</fullName>
    </recommendedName>
</protein>
<dbReference type="GO" id="GO:0016020">
    <property type="term" value="C:membrane"/>
    <property type="evidence" value="ECO:0007669"/>
    <property type="project" value="UniProtKB-SubCell"/>
</dbReference>
<feature type="transmembrane region" description="Helical" evidence="7">
    <location>
        <begin position="7"/>
        <end position="27"/>
    </location>
</feature>
<feature type="transmembrane region" description="Helical" evidence="7">
    <location>
        <begin position="155"/>
        <end position="177"/>
    </location>
</feature>
<gene>
    <name evidence="9" type="ORF">CC86DRAFT_368592</name>
</gene>
<dbReference type="AlphaFoldDB" id="A0A6A7A6M6"/>
<keyword evidence="2 7" id="KW-0812">Transmembrane</keyword>
<evidence type="ECO:0000256" key="3">
    <source>
        <dbReference type="ARBA" id="ARBA00022989"/>
    </source>
</evidence>
<keyword evidence="4 7" id="KW-0472">Membrane</keyword>
<evidence type="ECO:0000256" key="6">
    <source>
        <dbReference type="SAM" id="MobiDB-lite"/>
    </source>
</evidence>
<feature type="transmembrane region" description="Helical" evidence="7">
    <location>
        <begin position="83"/>
        <end position="110"/>
    </location>
</feature>
<feature type="region of interest" description="Disordered" evidence="6">
    <location>
        <begin position="246"/>
        <end position="278"/>
    </location>
</feature>
<comment type="similarity">
    <text evidence="5">Belongs to the SAT4 family.</text>
</comment>
<feature type="compositionally biased region" description="Basic and acidic residues" evidence="6">
    <location>
        <begin position="251"/>
        <end position="262"/>
    </location>
</feature>
<organism evidence="9 10">
    <name type="scientific">Ophiobolus disseminans</name>
    <dbReference type="NCBI Taxonomy" id="1469910"/>
    <lineage>
        <taxon>Eukaryota</taxon>
        <taxon>Fungi</taxon>
        <taxon>Dikarya</taxon>
        <taxon>Ascomycota</taxon>
        <taxon>Pezizomycotina</taxon>
        <taxon>Dothideomycetes</taxon>
        <taxon>Pleosporomycetidae</taxon>
        <taxon>Pleosporales</taxon>
        <taxon>Pleosporineae</taxon>
        <taxon>Phaeosphaeriaceae</taxon>
        <taxon>Ophiobolus</taxon>
    </lineage>
</organism>
<evidence type="ECO:0000256" key="1">
    <source>
        <dbReference type="ARBA" id="ARBA00004141"/>
    </source>
</evidence>
<feature type="transmembrane region" description="Helical" evidence="7">
    <location>
        <begin position="49"/>
        <end position="71"/>
    </location>
</feature>
<proteinExistence type="inferred from homology"/>
<dbReference type="OrthoDB" id="5398388at2759"/>
<evidence type="ECO:0000313" key="9">
    <source>
        <dbReference type="EMBL" id="KAF2828337.1"/>
    </source>
</evidence>
<evidence type="ECO:0000256" key="2">
    <source>
        <dbReference type="ARBA" id="ARBA00022692"/>
    </source>
</evidence>
<dbReference type="Proteomes" id="UP000799424">
    <property type="component" value="Unassembled WGS sequence"/>
</dbReference>
<keyword evidence="10" id="KW-1185">Reference proteome</keyword>
<reference evidence="9" key="1">
    <citation type="journal article" date="2020" name="Stud. Mycol.">
        <title>101 Dothideomycetes genomes: a test case for predicting lifestyles and emergence of pathogens.</title>
        <authorList>
            <person name="Haridas S."/>
            <person name="Albert R."/>
            <person name="Binder M."/>
            <person name="Bloem J."/>
            <person name="Labutti K."/>
            <person name="Salamov A."/>
            <person name="Andreopoulos B."/>
            <person name="Baker S."/>
            <person name="Barry K."/>
            <person name="Bills G."/>
            <person name="Bluhm B."/>
            <person name="Cannon C."/>
            <person name="Castanera R."/>
            <person name="Culley D."/>
            <person name="Daum C."/>
            <person name="Ezra D."/>
            <person name="Gonzalez J."/>
            <person name="Henrissat B."/>
            <person name="Kuo A."/>
            <person name="Liang C."/>
            <person name="Lipzen A."/>
            <person name="Lutzoni F."/>
            <person name="Magnuson J."/>
            <person name="Mondo S."/>
            <person name="Nolan M."/>
            <person name="Ohm R."/>
            <person name="Pangilinan J."/>
            <person name="Park H.-J."/>
            <person name="Ramirez L."/>
            <person name="Alfaro M."/>
            <person name="Sun H."/>
            <person name="Tritt A."/>
            <person name="Yoshinaga Y."/>
            <person name="Zwiers L.-H."/>
            <person name="Turgeon B."/>
            <person name="Goodwin S."/>
            <person name="Spatafora J."/>
            <person name="Crous P."/>
            <person name="Grigoriev I."/>
        </authorList>
    </citation>
    <scope>NUCLEOTIDE SEQUENCE</scope>
    <source>
        <strain evidence="9">CBS 113818</strain>
    </source>
</reference>
<feature type="transmembrane region" description="Helical" evidence="7">
    <location>
        <begin position="122"/>
        <end position="143"/>
    </location>
</feature>
<dbReference type="PANTHER" id="PTHR33048:SF47">
    <property type="entry name" value="INTEGRAL MEMBRANE PROTEIN-RELATED"/>
    <property type="match status" value="1"/>
</dbReference>